<dbReference type="EMBL" id="PGCJ01000025">
    <property type="protein sequence ID" value="PLW56089.1"/>
    <property type="molecule type" value="Genomic_DNA"/>
</dbReference>
<name>A0A2N5W1F5_9BASI</name>
<sequence>MKKRGSTDEKSADSSVDYPALTERLAQKPSKKQAQRGSNSCPQRVDRLTPCQLVHPNVDRMFAQTGWFAGANLNFFTRGTPRVKKLRFLTANQPVWAAKPPRVKKLSSQLPLKATAPIAPQPRLLLLAHEPLTAISSSRETGRSRSLICLLL</sequence>
<accession>A0A2N5W1F5</accession>
<dbReference type="Proteomes" id="UP000235388">
    <property type="component" value="Unassembled WGS sequence"/>
</dbReference>
<gene>
    <name evidence="2" type="ORF">PCANC_03868</name>
</gene>
<organism evidence="2 3">
    <name type="scientific">Puccinia coronata f. sp. avenae</name>
    <dbReference type="NCBI Taxonomy" id="200324"/>
    <lineage>
        <taxon>Eukaryota</taxon>
        <taxon>Fungi</taxon>
        <taxon>Dikarya</taxon>
        <taxon>Basidiomycota</taxon>
        <taxon>Pucciniomycotina</taxon>
        <taxon>Pucciniomycetes</taxon>
        <taxon>Pucciniales</taxon>
        <taxon>Pucciniaceae</taxon>
        <taxon>Puccinia</taxon>
    </lineage>
</organism>
<feature type="compositionally biased region" description="Basic and acidic residues" evidence="1">
    <location>
        <begin position="1"/>
        <end position="12"/>
    </location>
</feature>
<dbReference type="AlphaFoldDB" id="A0A2N5W1F5"/>
<evidence type="ECO:0000256" key="1">
    <source>
        <dbReference type="SAM" id="MobiDB-lite"/>
    </source>
</evidence>
<evidence type="ECO:0000313" key="3">
    <source>
        <dbReference type="Proteomes" id="UP000235388"/>
    </source>
</evidence>
<reference evidence="2 3" key="1">
    <citation type="submission" date="2017-11" db="EMBL/GenBank/DDBJ databases">
        <title>De novo assembly and phasing of dikaryotic genomes from two isolates of Puccinia coronata f. sp. avenae, the causal agent of oat crown rust.</title>
        <authorList>
            <person name="Miller M.E."/>
            <person name="Zhang Y."/>
            <person name="Omidvar V."/>
            <person name="Sperschneider J."/>
            <person name="Schwessinger B."/>
            <person name="Raley C."/>
            <person name="Palmer J.M."/>
            <person name="Garnica D."/>
            <person name="Upadhyaya N."/>
            <person name="Rathjen J."/>
            <person name="Taylor J.M."/>
            <person name="Park R.F."/>
            <person name="Dodds P.N."/>
            <person name="Hirsch C.D."/>
            <person name="Kianian S.F."/>
            <person name="Figueroa M."/>
        </authorList>
    </citation>
    <scope>NUCLEOTIDE SEQUENCE [LARGE SCALE GENOMIC DNA]</scope>
    <source>
        <strain evidence="2">12NC29</strain>
    </source>
</reference>
<proteinExistence type="predicted"/>
<evidence type="ECO:0000313" key="2">
    <source>
        <dbReference type="EMBL" id="PLW56089.1"/>
    </source>
</evidence>
<comment type="caution">
    <text evidence="2">The sequence shown here is derived from an EMBL/GenBank/DDBJ whole genome shotgun (WGS) entry which is preliminary data.</text>
</comment>
<protein>
    <submittedName>
        <fullName evidence="2">Uncharacterized protein</fullName>
    </submittedName>
</protein>
<feature type="region of interest" description="Disordered" evidence="1">
    <location>
        <begin position="1"/>
        <end position="44"/>
    </location>
</feature>
<keyword evidence="3" id="KW-1185">Reference proteome</keyword>